<name>A0A2Z2PB28_9HYPH</name>
<dbReference type="EMBL" id="KY000029">
    <property type="protein sequence ID" value="ASK41347.1"/>
    <property type="molecule type" value="Genomic_DNA"/>
</dbReference>
<geneLocation type="plasmid" evidence="2">
    <name>pTi_AR125</name>
</geneLocation>
<evidence type="ECO:0000313" key="2">
    <source>
        <dbReference type="EMBL" id="ASK40584.1"/>
    </source>
</evidence>
<dbReference type="EMBL" id="KY000025">
    <property type="protein sequence ID" value="ASK40584.1"/>
    <property type="molecule type" value="Genomic_DNA"/>
</dbReference>
<dbReference type="AlphaFoldDB" id="A0A2Z2PB28"/>
<proteinExistence type="predicted"/>
<keyword evidence="1" id="KW-1133">Transmembrane helix</keyword>
<feature type="transmembrane region" description="Helical" evidence="1">
    <location>
        <begin position="59"/>
        <end position="80"/>
    </location>
</feature>
<sequence length="93" mass="10262">MVRYSASKYGEARGHFVFLGAIKHLTDYYRPTYHPHVLAARGDLGITLPISGTGYALELISFVTLSMGFLICCVGLAVVYGSTPDERRFSLMN</sequence>
<keyword evidence="1" id="KW-0472">Membrane</keyword>
<geneLocation type="plasmid" evidence="3">
    <name>pTi_CFBP5499</name>
</geneLocation>
<keyword evidence="1" id="KW-0812">Transmembrane</keyword>
<keyword evidence="2" id="KW-0614">Plasmid</keyword>
<reference evidence="2" key="1">
    <citation type="submission" date="2016-10" db="EMBL/GenBank/DDBJ databases">
        <title>Agrobacterium Ti plasmids: Classification based on T-DNA and Vir regions organization.</title>
        <authorList>
            <person name="Nabi N."/>
            <person name="Vial L."/>
            <person name="Ben Hafsa A."/>
            <person name="Chapulliot D."/>
            <person name="Berard A."/>
            <person name="Chauveau A."/>
            <person name="Le Paslier M.-C."/>
            <person name="Harzallah Skhiri F."/>
            <person name="Brunel D."/>
            <person name="Nesme X."/>
            <person name="Chaouachi M."/>
        </authorList>
    </citation>
    <scope>NUCLEOTIDE SEQUENCE</scope>
    <source>
        <strain evidence="2">AR125</strain>
        <strain evidence="3">CFBP5499</strain>
        <plasmid evidence="2">pTi_AR125</plasmid>
        <plasmid evidence="3">pTi_CFBP5499</plasmid>
    </source>
</reference>
<accession>A0A2Z2PB28</accession>
<evidence type="ECO:0000313" key="3">
    <source>
        <dbReference type="EMBL" id="ASK41347.1"/>
    </source>
</evidence>
<dbReference type="RefSeq" id="WP_172690341.1">
    <property type="nucleotide sequence ID" value="NZ_KY000025.1"/>
</dbReference>
<evidence type="ECO:0000256" key="1">
    <source>
        <dbReference type="SAM" id="Phobius"/>
    </source>
</evidence>
<organism evidence="2">
    <name type="scientific">Agrobacterium genomosp. 6</name>
    <dbReference type="NCBI Taxonomy" id="1183411"/>
    <lineage>
        <taxon>Bacteria</taxon>
        <taxon>Pseudomonadati</taxon>
        <taxon>Pseudomonadota</taxon>
        <taxon>Alphaproteobacteria</taxon>
        <taxon>Hyphomicrobiales</taxon>
        <taxon>Rhizobiaceae</taxon>
        <taxon>Rhizobium/Agrobacterium group</taxon>
        <taxon>Agrobacterium</taxon>
        <taxon>Agrobacterium tumefaciens complex</taxon>
    </lineage>
</organism>
<protein>
    <submittedName>
        <fullName evidence="2">Uncharacterized protein</fullName>
    </submittedName>
</protein>